<reference evidence="1 2" key="1">
    <citation type="submission" date="2015-01" db="EMBL/GenBank/DDBJ databases">
        <title>Draft genome of the acidophilic iron oxidizer Ferrimicrobium acidiphilum strain T23.</title>
        <authorList>
            <person name="Poehlein A."/>
            <person name="Eisen S."/>
            <person name="Schloemann M."/>
            <person name="Johnson B.D."/>
            <person name="Daniel R."/>
            <person name="Muehling M."/>
        </authorList>
    </citation>
    <scope>NUCLEOTIDE SEQUENCE [LARGE SCALE GENOMIC DNA]</scope>
    <source>
        <strain evidence="1 2">T23</strain>
    </source>
</reference>
<keyword evidence="2" id="KW-1185">Reference proteome</keyword>
<accession>A0A0D8FRD7</accession>
<dbReference type="eggNOG" id="ENOG5031G7P">
    <property type="taxonomic scope" value="Bacteria"/>
</dbReference>
<evidence type="ECO:0000313" key="1">
    <source>
        <dbReference type="EMBL" id="KJE75534.1"/>
    </source>
</evidence>
<dbReference type="GeneID" id="78373715"/>
<dbReference type="STRING" id="1121877.FEAC_27280"/>
<proteinExistence type="predicted"/>
<dbReference type="AlphaFoldDB" id="A0A0D8FRD7"/>
<organism evidence="1 2">
    <name type="scientific">Ferrimicrobium acidiphilum DSM 19497</name>
    <dbReference type="NCBI Taxonomy" id="1121877"/>
    <lineage>
        <taxon>Bacteria</taxon>
        <taxon>Bacillati</taxon>
        <taxon>Actinomycetota</taxon>
        <taxon>Acidimicrobiia</taxon>
        <taxon>Acidimicrobiales</taxon>
        <taxon>Acidimicrobiaceae</taxon>
        <taxon>Ferrimicrobium</taxon>
    </lineage>
</organism>
<gene>
    <name evidence="1" type="ORF">FEAC_27280</name>
</gene>
<sequence length="314" mass="34286">MEPQTSELRGRLEREVVKLRRSGVIPPSLEAKMTQAVNELKPRLRFDSTKDRLFNVEATSYIDTAVPTDSKRPGVTYVKRAIKAGVGWYLTYVTQQVNNFTFETVGLLNALELRLSEQELRLAKIAPQVSLGHTSGQFPANILAEQAVRAQLLDRQNEQPILVTDAGGDRLLAELTALLPDLVYGQIEDSDLADRSAKEGLDVRNSSLLWHLEHCADGALGALVLRGTELECSPVWFKRGVLAETRRVLAADGVAVLIHHEPSALASSPELSATAAIRGEPISVAAWAILADEAGFSSSTETIDVDTAVTRLQR</sequence>
<dbReference type="Proteomes" id="UP000032336">
    <property type="component" value="Unassembled WGS sequence"/>
</dbReference>
<comment type="caution">
    <text evidence="1">The sequence shown here is derived from an EMBL/GenBank/DDBJ whole genome shotgun (WGS) entry which is preliminary data.</text>
</comment>
<dbReference type="OrthoDB" id="9862985at2"/>
<name>A0A0D8FRD7_9ACTN</name>
<evidence type="ECO:0000313" key="2">
    <source>
        <dbReference type="Proteomes" id="UP000032336"/>
    </source>
</evidence>
<dbReference type="RefSeq" id="WP_035391648.1">
    <property type="nucleotide sequence ID" value="NZ_JQKF01000053.1"/>
</dbReference>
<protein>
    <submittedName>
        <fullName evidence="1">Uncharacterized protein</fullName>
    </submittedName>
</protein>
<dbReference type="EMBL" id="JXUW01000037">
    <property type="protein sequence ID" value="KJE75534.1"/>
    <property type="molecule type" value="Genomic_DNA"/>
</dbReference>